<dbReference type="Proteomes" id="UP000277999">
    <property type="component" value="Unassembled WGS sequence"/>
</dbReference>
<accession>A0A3M0S548</accession>
<evidence type="ECO:0008006" key="3">
    <source>
        <dbReference type="Google" id="ProtNLM"/>
    </source>
</evidence>
<dbReference type="AlphaFoldDB" id="A0A3M0S548"/>
<dbReference type="RefSeq" id="WP_122060097.1">
    <property type="nucleotide sequence ID" value="NZ_RFAQ01000109.1"/>
</dbReference>
<evidence type="ECO:0000313" key="1">
    <source>
        <dbReference type="EMBL" id="RMC93031.1"/>
    </source>
</evidence>
<sequence length="503" mass="59203">MLDKSLESSIEDIGRRQKSLLPTCLLGTGAEFGRLHPYAKSISFTLLVKVFYQELYDDLSRSRDDLITSTLRICSAFHLDSNISECEKIVDSLLWSGSQKYTFAFEEPYFDDTTGKWEMLQFQYFEIDRDVSDLEAGFQIYKLSSEGQEIVLKTHEILEEMDISIQQLVAELLIKKGNLKSALRMMDALDFRVRKLINAEYSHKEELIRNPKRTILNNKTQWGNQLSEVKDQFKNELDMYTKMSRILKKLDYIEDQRPIYLQLERRIYKTRNLHDNLAKIVIKNIRLELQILNTEFSSMWITSRSSFSKTIWEENILPYGFDTPDDILKIVELVLSPQKPSMFPLEWCLAEQHPINSENVFDSNDNKITNNNLTPITLDWDSIVNLWEPVFLELLTTKFISIEWLQNLDKTVFMSWLCHKEALDFWMSFSSMEQPFIITQETLNDTVDDRIILIRKLIEKNHIFVELLNKEIYSSTLRNGDLFIQDRISISKYCLFLKEGDLQ</sequence>
<comment type="caution">
    <text evidence="1">The sequence shown here is derived from an EMBL/GenBank/DDBJ whole genome shotgun (WGS) entry which is preliminary data.</text>
</comment>
<organism evidence="1 2">
    <name type="scientific">Clostridium autoethanogenum</name>
    <dbReference type="NCBI Taxonomy" id="84023"/>
    <lineage>
        <taxon>Bacteria</taxon>
        <taxon>Bacillati</taxon>
        <taxon>Bacillota</taxon>
        <taxon>Clostridia</taxon>
        <taxon>Eubacteriales</taxon>
        <taxon>Clostridiaceae</taxon>
        <taxon>Clostridium</taxon>
    </lineage>
</organism>
<reference evidence="1 2" key="1">
    <citation type="submission" date="2018-10" db="EMBL/GenBank/DDBJ databases">
        <title>Genome-centric metagenomics revealed C2 chemical producing, CO utilizing Clostridium with novel acetogenic gene cluster.</title>
        <authorList>
            <person name="Kang H."/>
            <person name="Park B."/>
            <person name="Choi I.G."/>
            <person name="Chang I.S."/>
        </authorList>
    </citation>
    <scope>NUCLEOTIDE SEQUENCE [LARGE SCALE GENOMIC DNA]</scope>
    <source>
        <strain evidence="1 2">H21-9</strain>
    </source>
</reference>
<protein>
    <recommendedName>
        <fullName evidence="3">Replicative DNA helicase</fullName>
    </recommendedName>
</protein>
<name>A0A3M0S548_9CLOT</name>
<dbReference type="EMBL" id="RFAQ01000109">
    <property type="protein sequence ID" value="RMC93031.1"/>
    <property type="molecule type" value="Genomic_DNA"/>
</dbReference>
<evidence type="ECO:0000313" key="2">
    <source>
        <dbReference type="Proteomes" id="UP000277999"/>
    </source>
</evidence>
<gene>
    <name evidence="1" type="ORF">D9O40_18305</name>
</gene>
<proteinExistence type="predicted"/>